<dbReference type="InterPro" id="IPR046450">
    <property type="entry name" value="PA_dom_sf"/>
</dbReference>
<feature type="domain" description="PA" evidence="2">
    <location>
        <begin position="116"/>
        <end position="196"/>
    </location>
</feature>
<evidence type="ECO:0000313" key="4">
    <source>
        <dbReference type="EMBL" id="MEQ2562875.1"/>
    </source>
</evidence>
<comment type="caution">
    <text evidence="4">The sequence shown here is derived from an EMBL/GenBank/DDBJ whole genome shotgun (WGS) entry which is preliminary data.</text>
</comment>
<dbReference type="SUPFAM" id="SSF52025">
    <property type="entry name" value="PA domain"/>
    <property type="match status" value="1"/>
</dbReference>
<dbReference type="Pfam" id="PF04389">
    <property type="entry name" value="Peptidase_M28"/>
    <property type="match status" value="1"/>
</dbReference>
<protein>
    <submittedName>
        <fullName evidence="4">M28 family peptidase</fullName>
    </submittedName>
</protein>
<dbReference type="Pfam" id="PF02225">
    <property type="entry name" value="PA"/>
    <property type="match status" value="1"/>
</dbReference>
<dbReference type="PANTHER" id="PTHR10404">
    <property type="entry name" value="N-ACETYLATED-ALPHA-LINKED ACIDIC DIPEPTIDASE"/>
    <property type="match status" value="1"/>
</dbReference>
<dbReference type="InterPro" id="IPR003137">
    <property type="entry name" value="PA_domain"/>
</dbReference>
<reference evidence="4 5" key="1">
    <citation type="submission" date="2024-03" db="EMBL/GenBank/DDBJ databases">
        <title>Human intestinal bacterial collection.</title>
        <authorList>
            <person name="Pauvert C."/>
            <person name="Hitch T.C.A."/>
            <person name="Clavel T."/>
        </authorList>
    </citation>
    <scope>NUCLEOTIDE SEQUENCE [LARGE SCALE GENOMIC DNA]</scope>
    <source>
        <strain evidence="4 5">CLA-AP-H27</strain>
    </source>
</reference>
<dbReference type="InterPro" id="IPR039373">
    <property type="entry name" value="Peptidase_M28B"/>
</dbReference>
<dbReference type="Proteomes" id="UP001437460">
    <property type="component" value="Unassembled WGS sequence"/>
</dbReference>
<dbReference type="EMBL" id="JBBMFJ010000011">
    <property type="protein sequence ID" value="MEQ2562875.1"/>
    <property type="molecule type" value="Genomic_DNA"/>
</dbReference>
<name>A0ABV1HKP6_9FIRM</name>
<feature type="coiled-coil region" evidence="1">
    <location>
        <begin position="473"/>
        <end position="537"/>
    </location>
</feature>
<feature type="domain" description="Peptidase M28" evidence="3">
    <location>
        <begin position="225"/>
        <end position="423"/>
    </location>
</feature>
<evidence type="ECO:0000259" key="3">
    <source>
        <dbReference type="Pfam" id="PF04389"/>
    </source>
</evidence>
<gene>
    <name evidence="4" type="ORF">WMO41_06820</name>
</gene>
<evidence type="ECO:0000256" key="1">
    <source>
        <dbReference type="SAM" id="Coils"/>
    </source>
</evidence>
<sequence length="687" mass="77865">MNLQESILKNLDIDYSYQLAKRMEQFRTNPVLGYRPAGSRAEFETGEMLKQEMEAIGLSDVRKDAIKVDGWEFKKAVLSYTAADGSHCEIQLGAYQTTFVTDGPKDFSLMYLGKGTAADYEGKDVTGKLVLVDINQRDEWWINYPVYQAHLKGAAALIAVQSGGYGEIDDEALNAQDIAGPEDAPAFSISRKDSDPLKELLEHTQEITVTLDANSRITRDCTTYNIVGTIPGKHPDRMVLLSAHYDSYFSGFQDDNTAIALMFGIAKALLASGFKPNNTIVICAMAAEEWGVVDSNFDWSTGAYEQVFTAHPEWVGKVIADLNFELPALAHGTRARIRSCYEYTRFLEEYLSELPDLTRAYPEETRVTSPIETWSDDFSMAIAGIPSMVNDFTGGSFMETHYHSQFDNDAFYDEQVYRLHHELFALLIAALDETCVIPLCSAPVMERALDGYHASSDVLRPFVAMDLISPMTLASLVEKISGLEKMLADAKDVAESRYESRRSLNDRYRALLSESKVKEAEQLYLEAREAEEEALRRFKCAQDELVRIDWYGNVHYPHEILLQNIRLIGGAIANLKEQNLSSALRKLYQVDNNAYAFMFDEAVYNHFTDYVLNQPQDRLKWGYKRLMPHENLYALVKDLLQKKEADPEEISLSCEISHLTRIFQDQCRMLIQTTDQIQSLVHDQFLI</sequence>
<evidence type="ECO:0000313" key="5">
    <source>
        <dbReference type="Proteomes" id="UP001437460"/>
    </source>
</evidence>
<dbReference type="Gene3D" id="3.50.30.30">
    <property type="match status" value="1"/>
</dbReference>
<evidence type="ECO:0000259" key="2">
    <source>
        <dbReference type="Pfam" id="PF02225"/>
    </source>
</evidence>
<accession>A0ABV1HKP6</accession>
<dbReference type="PANTHER" id="PTHR10404:SF46">
    <property type="entry name" value="VACUOLAR PROTEIN SORTING-ASSOCIATED PROTEIN 70"/>
    <property type="match status" value="1"/>
</dbReference>
<organism evidence="4 5">
    <name type="scientific">Ventrimonas faecis</name>
    <dbReference type="NCBI Taxonomy" id="3133170"/>
    <lineage>
        <taxon>Bacteria</taxon>
        <taxon>Bacillati</taxon>
        <taxon>Bacillota</taxon>
        <taxon>Clostridia</taxon>
        <taxon>Lachnospirales</taxon>
        <taxon>Lachnospiraceae</taxon>
        <taxon>Ventrimonas</taxon>
    </lineage>
</organism>
<dbReference type="InterPro" id="IPR007484">
    <property type="entry name" value="Peptidase_M28"/>
</dbReference>
<keyword evidence="1" id="KW-0175">Coiled coil</keyword>
<dbReference type="Gene3D" id="3.40.630.10">
    <property type="entry name" value="Zn peptidases"/>
    <property type="match status" value="1"/>
</dbReference>
<keyword evidence="5" id="KW-1185">Reference proteome</keyword>
<dbReference type="RefSeq" id="WP_349229106.1">
    <property type="nucleotide sequence ID" value="NZ_JBBMFJ010000011.1"/>
</dbReference>
<proteinExistence type="predicted"/>
<dbReference type="SUPFAM" id="SSF53187">
    <property type="entry name" value="Zn-dependent exopeptidases"/>
    <property type="match status" value="1"/>
</dbReference>